<sequence length="264" mass="30208">MTFETATSLLPRLTYLQRFVRVNISRTRKYNLHIDPRVPSNGKRNQSKLQIDFSQIARIHYDEVNERLFNRHVNTKRISVSQAGATGNRTITSDEASRDIEDGIGQRHIAFSEIVERISHSLPYSGSWGALKDNKWTAKGMHHKYAHQYGVDFLPQFFWYEWIFAYYEKVMPHLELLVPALETPIEDDSIWEMPGIEQLSIAPLLQAASGHIEEADQIQEEEDKPREVGQTKNSQMMPGKNLTSKYSNPKNTTTKASSAGLSNS</sequence>
<evidence type="ECO:0000256" key="1">
    <source>
        <dbReference type="SAM" id="MobiDB-lite"/>
    </source>
</evidence>
<accession>A0A1Y1ZSD6</accession>
<dbReference type="EMBL" id="MCFA01000044">
    <property type="protein sequence ID" value="ORY13173.1"/>
    <property type="molecule type" value="Genomic_DNA"/>
</dbReference>
<dbReference type="Proteomes" id="UP000193144">
    <property type="component" value="Unassembled WGS sequence"/>
</dbReference>
<protein>
    <submittedName>
        <fullName evidence="2">Uncharacterized protein</fullName>
    </submittedName>
</protein>
<feature type="region of interest" description="Disordered" evidence="1">
    <location>
        <begin position="215"/>
        <end position="264"/>
    </location>
</feature>
<gene>
    <name evidence="2" type="ORF">BCR34DRAFT_649621</name>
</gene>
<name>A0A1Y1ZSD6_9PLEO</name>
<reference evidence="2 3" key="1">
    <citation type="submission" date="2016-07" db="EMBL/GenBank/DDBJ databases">
        <title>Pervasive Adenine N6-methylation of Active Genes in Fungi.</title>
        <authorList>
            <consortium name="DOE Joint Genome Institute"/>
            <person name="Mondo S.J."/>
            <person name="Dannebaum R.O."/>
            <person name="Kuo R.C."/>
            <person name="Labutti K."/>
            <person name="Haridas S."/>
            <person name="Kuo A."/>
            <person name="Salamov A."/>
            <person name="Ahrendt S.R."/>
            <person name="Lipzen A."/>
            <person name="Sullivan W."/>
            <person name="Andreopoulos W.B."/>
            <person name="Clum A."/>
            <person name="Lindquist E."/>
            <person name="Daum C."/>
            <person name="Ramamoorthy G.K."/>
            <person name="Gryganskyi A."/>
            <person name="Culley D."/>
            <person name="Magnuson J.K."/>
            <person name="James T.Y."/>
            <person name="O'Malley M.A."/>
            <person name="Stajich J.E."/>
            <person name="Spatafora J.W."/>
            <person name="Visel A."/>
            <person name="Grigoriev I.V."/>
        </authorList>
    </citation>
    <scope>NUCLEOTIDE SEQUENCE [LARGE SCALE GENOMIC DNA]</scope>
    <source>
        <strain evidence="2 3">CBS 115471</strain>
    </source>
</reference>
<evidence type="ECO:0000313" key="3">
    <source>
        <dbReference type="Proteomes" id="UP000193144"/>
    </source>
</evidence>
<proteinExistence type="predicted"/>
<feature type="compositionally biased region" description="Polar residues" evidence="1">
    <location>
        <begin position="230"/>
        <end position="264"/>
    </location>
</feature>
<organism evidence="2 3">
    <name type="scientific">Clohesyomyces aquaticus</name>
    <dbReference type="NCBI Taxonomy" id="1231657"/>
    <lineage>
        <taxon>Eukaryota</taxon>
        <taxon>Fungi</taxon>
        <taxon>Dikarya</taxon>
        <taxon>Ascomycota</taxon>
        <taxon>Pezizomycotina</taxon>
        <taxon>Dothideomycetes</taxon>
        <taxon>Pleosporomycetidae</taxon>
        <taxon>Pleosporales</taxon>
        <taxon>Lindgomycetaceae</taxon>
        <taxon>Clohesyomyces</taxon>
    </lineage>
</organism>
<comment type="caution">
    <text evidence="2">The sequence shown here is derived from an EMBL/GenBank/DDBJ whole genome shotgun (WGS) entry which is preliminary data.</text>
</comment>
<dbReference type="AlphaFoldDB" id="A0A1Y1ZSD6"/>
<keyword evidence="3" id="KW-1185">Reference proteome</keyword>
<evidence type="ECO:0000313" key="2">
    <source>
        <dbReference type="EMBL" id="ORY13173.1"/>
    </source>
</evidence>